<evidence type="ECO:0000313" key="6">
    <source>
        <dbReference type="Proteomes" id="UP001144313"/>
    </source>
</evidence>
<keyword evidence="3" id="KW-0233">DNA recombination</keyword>
<evidence type="ECO:0000256" key="2">
    <source>
        <dbReference type="ARBA" id="ARBA00023125"/>
    </source>
</evidence>
<keyword evidence="2" id="KW-0238">DNA-binding</keyword>
<comment type="caution">
    <text evidence="5">The sequence shown here is derived from an EMBL/GenBank/DDBJ whole genome shotgun (WGS) entry which is preliminary data.</text>
</comment>
<sequence>MAGHVEDRWWKVVYEDGKRKRIKSDRHGIGMRYRVRYFNAEGLERSKSFEDGKKEDAKDFLTDVQKDLKAGTFIDPDAGKTDTGAFTKEWLKGLGGDSATKEQVNRQLGKHFIPYFTGRPLEACLTSTIRTWLAGLALEESTKAVLFVYVNSMFDAAVDDKLIRSNPCQAKSLKKPRAANRLVVPWNRAQLDSVQSKLAPRYQAMVPVGAGCGFRIGEIFGLDVDDIDFGAEEIHLRRQVKLLSSKRLFAPPKRDSTRVVPLPRFVAEALRAHMERFPPQPVTLPWGELDGEEVTFNLVFTNVRKAAIHRSSFMYEPGAWRKGIGTTAFGPEQNTGTHALRHYYASTILENGGNIRALAEFLGHKDPGFTLRVYGHLMPNSRGRARQILDDAWGG</sequence>
<evidence type="ECO:0000313" key="5">
    <source>
        <dbReference type="EMBL" id="GLI44730.1"/>
    </source>
</evidence>
<dbReference type="InterPro" id="IPR050090">
    <property type="entry name" value="Tyrosine_recombinase_XerCD"/>
</dbReference>
<dbReference type="InterPro" id="IPR013762">
    <property type="entry name" value="Integrase-like_cat_sf"/>
</dbReference>
<evidence type="ECO:0000259" key="4">
    <source>
        <dbReference type="PROSITE" id="PS51898"/>
    </source>
</evidence>
<comment type="similarity">
    <text evidence="1">Belongs to the 'phage' integrase family.</text>
</comment>
<gene>
    <name evidence="5" type="ORF">GALLR39Z86_45800</name>
</gene>
<dbReference type="Gene3D" id="1.10.150.130">
    <property type="match status" value="1"/>
</dbReference>
<dbReference type="InterPro" id="IPR002104">
    <property type="entry name" value="Integrase_catalytic"/>
</dbReference>
<dbReference type="InterPro" id="IPR010998">
    <property type="entry name" value="Integrase_recombinase_N"/>
</dbReference>
<keyword evidence="6" id="KW-1185">Reference proteome</keyword>
<feature type="domain" description="Tyr recombinase" evidence="4">
    <location>
        <begin position="181"/>
        <end position="390"/>
    </location>
</feature>
<reference evidence="5" key="1">
    <citation type="submission" date="2022-12" db="EMBL/GenBank/DDBJ databases">
        <title>Reference genome sequencing for broad-spectrum identification of bacterial and archaeal isolates by mass spectrometry.</title>
        <authorList>
            <person name="Sekiguchi Y."/>
            <person name="Tourlousse D.M."/>
        </authorList>
    </citation>
    <scope>NUCLEOTIDE SEQUENCE</scope>
    <source>
        <strain evidence="5">LLR39Z86</strain>
    </source>
</reference>
<dbReference type="Gene3D" id="1.10.443.10">
    <property type="entry name" value="Intergrase catalytic core"/>
    <property type="match status" value="1"/>
</dbReference>
<dbReference type="EMBL" id="BSDT01000001">
    <property type="protein sequence ID" value="GLI44730.1"/>
    <property type="molecule type" value="Genomic_DNA"/>
</dbReference>
<dbReference type="Pfam" id="PF00589">
    <property type="entry name" value="Phage_integrase"/>
    <property type="match status" value="1"/>
</dbReference>
<dbReference type="RefSeq" id="WP_270117393.1">
    <property type="nucleotide sequence ID" value="NZ_BAAAOL010000001.1"/>
</dbReference>
<dbReference type="Proteomes" id="UP001144313">
    <property type="component" value="Unassembled WGS sequence"/>
</dbReference>
<organism evidence="5 6">
    <name type="scientific">Glycomyces algeriensis</name>
    <dbReference type="NCBI Taxonomy" id="256037"/>
    <lineage>
        <taxon>Bacteria</taxon>
        <taxon>Bacillati</taxon>
        <taxon>Actinomycetota</taxon>
        <taxon>Actinomycetes</taxon>
        <taxon>Glycomycetales</taxon>
        <taxon>Glycomycetaceae</taxon>
        <taxon>Glycomyces</taxon>
    </lineage>
</organism>
<dbReference type="GO" id="GO:0003677">
    <property type="term" value="F:DNA binding"/>
    <property type="evidence" value="ECO:0007669"/>
    <property type="project" value="UniProtKB-KW"/>
</dbReference>
<dbReference type="InterPro" id="IPR011010">
    <property type="entry name" value="DNA_brk_join_enz"/>
</dbReference>
<accession>A0A9W6LIT2</accession>
<evidence type="ECO:0000256" key="1">
    <source>
        <dbReference type="ARBA" id="ARBA00008857"/>
    </source>
</evidence>
<dbReference type="GO" id="GO:0006310">
    <property type="term" value="P:DNA recombination"/>
    <property type="evidence" value="ECO:0007669"/>
    <property type="project" value="UniProtKB-KW"/>
</dbReference>
<dbReference type="SUPFAM" id="SSF56349">
    <property type="entry name" value="DNA breaking-rejoining enzymes"/>
    <property type="match status" value="1"/>
</dbReference>
<dbReference type="GO" id="GO:0015074">
    <property type="term" value="P:DNA integration"/>
    <property type="evidence" value="ECO:0007669"/>
    <property type="project" value="InterPro"/>
</dbReference>
<name>A0A9W6LIT2_9ACTN</name>
<protein>
    <recommendedName>
        <fullName evidence="4">Tyr recombinase domain-containing protein</fullName>
    </recommendedName>
</protein>
<dbReference type="PANTHER" id="PTHR30349">
    <property type="entry name" value="PHAGE INTEGRASE-RELATED"/>
    <property type="match status" value="1"/>
</dbReference>
<dbReference type="PANTHER" id="PTHR30349:SF64">
    <property type="entry name" value="PROPHAGE INTEGRASE INTD-RELATED"/>
    <property type="match status" value="1"/>
</dbReference>
<dbReference type="CDD" id="cd01189">
    <property type="entry name" value="INT_ICEBs1_C_like"/>
    <property type="match status" value="1"/>
</dbReference>
<dbReference type="AlphaFoldDB" id="A0A9W6LIT2"/>
<dbReference type="PROSITE" id="PS51898">
    <property type="entry name" value="TYR_RECOMBINASE"/>
    <property type="match status" value="1"/>
</dbReference>
<proteinExistence type="inferred from homology"/>
<evidence type="ECO:0000256" key="3">
    <source>
        <dbReference type="ARBA" id="ARBA00023172"/>
    </source>
</evidence>